<dbReference type="EMBL" id="ML732199">
    <property type="protein sequence ID" value="KAB8075077.1"/>
    <property type="molecule type" value="Genomic_DNA"/>
</dbReference>
<keyword evidence="3" id="KW-1133">Transmembrane helix</keyword>
<dbReference type="PANTHER" id="PTHR48043:SF145">
    <property type="entry name" value="FI06409P-RELATED"/>
    <property type="match status" value="1"/>
</dbReference>
<keyword evidence="1" id="KW-0328">Glycosyltransferase</keyword>
<dbReference type="OrthoDB" id="5835829at2759"/>
<dbReference type="AlphaFoldDB" id="A0A5N5X4Q4"/>
<name>A0A5N5X4Q4_9EURO</name>
<dbReference type="Pfam" id="PF00201">
    <property type="entry name" value="UDPGT"/>
    <property type="match status" value="1"/>
</dbReference>
<dbReference type="PANTHER" id="PTHR48043">
    <property type="entry name" value="EG:EG0003.4 PROTEIN-RELATED"/>
    <property type="match status" value="1"/>
</dbReference>
<dbReference type="Gene3D" id="3.40.50.2000">
    <property type="entry name" value="Glycogen Phosphorylase B"/>
    <property type="match status" value="2"/>
</dbReference>
<protein>
    <recommendedName>
        <fullName evidence="6">UDP-glucoronosyl and UDP-glucosyl transferase</fullName>
    </recommendedName>
</protein>
<gene>
    <name evidence="4" type="ORF">BDV29DRAFT_112839</name>
</gene>
<keyword evidence="5" id="KW-1185">Reference proteome</keyword>
<dbReference type="InterPro" id="IPR002213">
    <property type="entry name" value="UDP_glucos_trans"/>
</dbReference>
<evidence type="ECO:0000256" key="1">
    <source>
        <dbReference type="ARBA" id="ARBA00022676"/>
    </source>
</evidence>
<evidence type="ECO:0000256" key="3">
    <source>
        <dbReference type="SAM" id="Phobius"/>
    </source>
</evidence>
<dbReference type="InterPro" id="IPR050271">
    <property type="entry name" value="UDP-glycosyltransferase"/>
</dbReference>
<accession>A0A5N5X4Q4</accession>
<sequence>MSNHNPPRKILMVVTVGGFTHAAPVLELGKVLASRGHIVNFATLEGKENWTKGYDYVNQLHLMGPGPSHEALEAHYMRMRQWDASKGFTAVMDSKYLFDSFWTQTYKHLKCIVDDPATRPDLLLVDFFVDAAKDILYQYNIPIAMMYPQMPALICPCSYIPGQPGFQIDGTLTSEHASSWSRIRNELVMVHALPAVLRWVKWTKKMRQAAGVNYKLPTPTKPNYLVLINSFFGLEVPKDLPPLVSAVGPILADEYPLLTEPYESFLAQHSKTLYLALGTHIILSNIDAVKLIKGLLTAIDRGHIDGVIWSVSQNGRRDIDLDERFTDKSGKSITFATLLNGEHPSFLFATFAPQRAILDHPHTRIYLTHGGGSSANEGLYHGKAMLAMGYFFDQLSNVPRLVASGTSESLDKFRFTPDEVCHKVGLLSEDTTGEYKRNCERMQRIAHVASRRKQLGADLIEELIYDTEARYDGGREMRPMHLQTADMRMSAFKAKNWDLWLISLLTLGLVPLASVAAGRWAWSGRRALGEWAAAMINKLKQT</sequence>
<reference evidence="4 5" key="1">
    <citation type="submission" date="2019-04" db="EMBL/GenBank/DDBJ databases">
        <title>Friends and foes A comparative genomics study of 23 Aspergillus species from section Flavi.</title>
        <authorList>
            <consortium name="DOE Joint Genome Institute"/>
            <person name="Kjaerbolling I."/>
            <person name="Vesth T."/>
            <person name="Frisvad J.C."/>
            <person name="Nybo J.L."/>
            <person name="Theobald S."/>
            <person name="Kildgaard S."/>
            <person name="Isbrandt T."/>
            <person name="Kuo A."/>
            <person name="Sato A."/>
            <person name="Lyhne E.K."/>
            <person name="Kogle M.E."/>
            <person name="Wiebenga A."/>
            <person name="Kun R.S."/>
            <person name="Lubbers R.J."/>
            <person name="Makela M.R."/>
            <person name="Barry K."/>
            <person name="Chovatia M."/>
            <person name="Clum A."/>
            <person name="Daum C."/>
            <person name="Haridas S."/>
            <person name="He G."/>
            <person name="LaButti K."/>
            <person name="Lipzen A."/>
            <person name="Mondo S."/>
            <person name="Riley R."/>
            <person name="Salamov A."/>
            <person name="Simmons B.A."/>
            <person name="Magnuson J.K."/>
            <person name="Henrissat B."/>
            <person name="Mortensen U.H."/>
            <person name="Larsen T.O."/>
            <person name="Devries R.P."/>
            <person name="Grigoriev I.V."/>
            <person name="Machida M."/>
            <person name="Baker S.E."/>
            <person name="Andersen M.R."/>
        </authorList>
    </citation>
    <scope>NUCLEOTIDE SEQUENCE [LARGE SCALE GENOMIC DNA]</scope>
    <source>
        <strain evidence="4 5">CBS 151.66</strain>
    </source>
</reference>
<evidence type="ECO:0000313" key="4">
    <source>
        <dbReference type="EMBL" id="KAB8075077.1"/>
    </source>
</evidence>
<dbReference type="CDD" id="cd03784">
    <property type="entry name" value="GT1_Gtf-like"/>
    <property type="match status" value="1"/>
</dbReference>
<organism evidence="4 5">
    <name type="scientific">Aspergillus leporis</name>
    <dbReference type="NCBI Taxonomy" id="41062"/>
    <lineage>
        <taxon>Eukaryota</taxon>
        <taxon>Fungi</taxon>
        <taxon>Dikarya</taxon>
        <taxon>Ascomycota</taxon>
        <taxon>Pezizomycotina</taxon>
        <taxon>Eurotiomycetes</taxon>
        <taxon>Eurotiomycetidae</taxon>
        <taxon>Eurotiales</taxon>
        <taxon>Aspergillaceae</taxon>
        <taxon>Aspergillus</taxon>
        <taxon>Aspergillus subgen. Circumdati</taxon>
    </lineage>
</organism>
<feature type="transmembrane region" description="Helical" evidence="3">
    <location>
        <begin position="497"/>
        <end position="517"/>
    </location>
</feature>
<proteinExistence type="predicted"/>
<keyword evidence="3" id="KW-0812">Transmembrane</keyword>
<dbReference type="GO" id="GO:0008194">
    <property type="term" value="F:UDP-glycosyltransferase activity"/>
    <property type="evidence" value="ECO:0007669"/>
    <property type="project" value="InterPro"/>
</dbReference>
<dbReference type="SUPFAM" id="SSF53756">
    <property type="entry name" value="UDP-Glycosyltransferase/glycogen phosphorylase"/>
    <property type="match status" value="1"/>
</dbReference>
<evidence type="ECO:0000256" key="2">
    <source>
        <dbReference type="ARBA" id="ARBA00022679"/>
    </source>
</evidence>
<evidence type="ECO:0000313" key="5">
    <source>
        <dbReference type="Proteomes" id="UP000326565"/>
    </source>
</evidence>
<keyword evidence="2" id="KW-0808">Transferase</keyword>
<keyword evidence="3" id="KW-0472">Membrane</keyword>
<dbReference type="Proteomes" id="UP000326565">
    <property type="component" value="Unassembled WGS sequence"/>
</dbReference>
<evidence type="ECO:0008006" key="6">
    <source>
        <dbReference type="Google" id="ProtNLM"/>
    </source>
</evidence>